<dbReference type="PROSITE" id="PS50111">
    <property type="entry name" value="CHEMOTAXIS_TRANSDUC_2"/>
    <property type="match status" value="1"/>
</dbReference>
<proteinExistence type="inferred from homology"/>
<sequence length="902" mass="97471">MKLNLKQKLLTAFLVVGLVPFIGITIESAMSTQSAMEAQVMNQLEAIRDVKQTTIRAYFDNLEKQLKTIGDSEGTLDALKAFSASFASYGDQAGFSNSFAARKAAVKDYWQNEFGSKYQAENEGAGFDMAAFDALSDNAIDLQYSFIVANSAPLGEKNNLTELKNSTDYAKAHSEFHDWNNNFVKEFAYYDLFIVNNNGQVVYSVFKELDYATSLKTGPWKESGLAQAFNASITAENADDVFFTDMELYTPSYGAPAAFVSTPIDEDGERVGVLIVQMPLDKITEIMSERTGMGETGETYLVGSDKLMRSDSFLDPINHSVSNSFKHPEKGAVDTEAVRDGLKGNTDSKIIMDYNNNPVISAYRPVVLGDNTWLLIAEIDVAEAFSAVDKLTNQAIIIGVIVAVLVAGFGFWLARSIANPVVNLANKINQVGKDFDFATQVDVETNDEIGQASEAFKTLLANTKEAMSEVNKIMDAIAKGDFSSRIEADLVGDLAVLKEGVNASAQSVDVTMAALEDVMKAISAGDFKARMSDAVEGEFKRNVDNAMISMENALSEIGMVMEKLNVGEFDGRVEAELNGQFDILKQQINGSMQQLESAIAEIAKVAQAQANADLTLNVTGDYKGQLELLKESINQSAYNLNDVLNQVVMVVGSVTNSSGEVAQGSQNLNERTQNQAASLEETAASMEELTSTIQQNSQNATQANKLSTDATAQTRQGMELMEQSINSVNQMLESSKKIEEIIGLIDSIAFQTNLLALNAAVEAARAGEHGRGFAVVAGEVRNLAGKSADAARDIKSLIEASVSTIEEGTEQIKNSGESLKTISESISQVSNIMAEISAASHEQYKGVEQVNVAITSIDQMTQQNAALVEETTAAAESLQQESANLQESVARFKLSDGTKRIG</sequence>
<evidence type="ECO:0000256" key="3">
    <source>
        <dbReference type="ARBA" id="ARBA00023224"/>
    </source>
</evidence>
<dbReference type="Gene3D" id="3.30.450.20">
    <property type="entry name" value="PAS domain"/>
    <property type="match status" value="1"/>
</dbReference>
<dbReference type="SMART" id="SM00283">
    <property type="entry name" value="MA"/>
    <property type="match status" value="1"/>
</dbReference>
<dbReference type="EMBL" id="CP040602">
    <property type="protein sequence ID" value="QCU89302.1"/>
    <property type="molecule type" value="Genomic_DNA"/>
</dbReference>
<dbReference type="SMART" id="SM00304">
    <property type="entry name" value="HAMP"/>
    <property type="match status" value="3"/>
</dbReference>
<dbReference type="AlphaFoldDB" id="A0A4P9K369"/>
<keyword evidence="8" id="KW-0472">Membrane</keyword>
<evidence type="ECO:0000256" key="1">
    <source>
        <dbReference type="ARBA" id="ARBA00004370"/>
    </source>
</evidence>
<dbReference type="PROSITE" id="PS50885">
    <property type="entry name" value="HAMP"/>
    <property type="match status" value="2"/>
</dbReference>
<evidence type="ECO:0000259" key="9">
    <source>
        <dbReference type="PROSITE" id="PS50111"/>
    </source>
</evidence>
<keyword evidence="8" id="KW-0812">Transmembrane</keyword>
<dbReference type="GO" id="GO:0004888">
    <property type="term" value="F:transmembrane signaling receptor activity"/>
    <property type="evidence" value="ECO:0007669"/>
    <property type="project" value="InterPro"/>
</dbReference>
<dbReference type="Proteomes" id="UP000304864">
    <property type="component" value="Chromosome"/>
</dbReference>
<dbReference type="GO" id="GO:0005886">
    <property type="term" value="C:plasma membrane"/>
    <property type="evidence" value="ECO:0007669"/>
    <property type="project" value="TreeGrafter"/>
</dbReference>
<organism evidence="11 12">
    <name type="scientific">Thiomicrorhabdus sediminis</name>
    <dbReference type="NCBI Taxonomy" id="2580412"/>
    <lineage>
        <taxon>Bacteria</taxon>
        <taxon>Pseudomonadati</taxon>
        <taxon>Pseudomonadota</taxon>
        <taxon>Gammaproteobacteria</taxon>
        <taxon>Thiotrichales</taxon>
        <taxon>Piscirickettsiaceae</taxon>
        <taxon>Thiomicrorhabdus</taxon>
    </lineage>
</organism>
<dbReference type="InterPro" id="IPR051310">
    <property type="entry name" value="MCP_chemotaxis"/>
</dbReference>
<dbReference type="RefSeq" id="WP_138563529.1">
    <property type="nucleotide sequence ID" value="NZ_CP040602.1"/>
</dbReference>
<feature type="region of interest" description="Disordered" evidence="7">
    <location>
        <begin position="691"/>
        <end position="711"/>
    </location>
</feature>
<dbReference type="Pfam" id="PF00672">
    <property type="entry name" value="HAMP"/>
    <property type="match status" value="1"/>
</dbReference>
<evidence type="ECO:0000313" key="12">
    <source>
        <dbReference type="Proteomes" id="UP000304864"/>
    </source>
</evidence>
<evidence type="ECO:0000256" key="6">
    <source>
        <dbReference type="SAM" id="Coils"/>
    </source>
</evidence>
<feature type="domain" description="HAMP" evidence="10">
    <location>
        <begin position="415"/>
        <end position="468"/>
    </location>
</feature>
<accession>A0A4P9K369</accession>
<dbReference type="InterPro" id="IPR003660">
    <property type="entry name" value="HAMP_dom"/>
</dbReference>
<keyword evidence="2" id="KW-0488">Methylation</keyword>
<evidence type="ECO:0000313" key="11">
    <source>
        <dbReference type="EMBL" id="QCU89302.1"/>
    </source>
</evidence>
<dbReference type="PANTHER" id="PTHR43531">
    <property type="entry name" value="PROTEIN ICFG"/>
    <property type="match status" value="1"/>
</dbReference>
<dbReference type="Gene3D" id="1.10.287.950">
    <property type="entry name" value="Methyl-accepting chemotaxis protein"/>
    <property type="match status" value="1"/>
</dbReference>
<feature type="domain" description="HAMP" evidence="10">
    <location>
        <begin position="469"/>
        <end position="513"/>
    </location>
</feature>
<evidence type="ECO:0000256" key="7">
    <source>
        <dbReference type="SAM" id="MobiDB-lite"/>
    </source>
</evidence>
<feature type="coiled-coil region" evidence="6">
    <location>
        <begin position="662"/>
        <end position="689"/>
    </location>
</feature>
<name>A0A4P9K369_9GAMM</name>
<evidence type="ECO:0000256" key="8">
    <source>
        <dbReference type="SAM" id="Phobius"/>
    </source>
</evidence>
<dbReference type="KEGG" id="thig:FE785_00980"/>
<evidence type="ECO:0000256" key="2">
    <source>
        <dbReference type="ARBA" id="ARBA00022481"/>
    </source>
</evidence>
<feature type="transmembrane region" description="Helical" evidence="8">
    <location>
        <begin position="395"/>
        <end position="414"/>
    </location>
</feature>
<dbReference type="OrthoDB" id="6433966at2"/>
<dbReference type="InterPro" id="IPR004090">
    <property type="entry name" value="Chemotax_Me-accpt_rcpt"/>
</dbReference>
<evidence type="ECO:0000259" key="10">
    <source>
        <dbReference type="PROSITE" id="PS50885"/>
    </source>
</evidence>
<comment type="subcellular location">
    <subcellularLocation>
        <location evidence="1">Membrane</location>
    </subcellularLocation>
</comment>
<dbReference type="FunFam" id="1.10.287.950:FF:000001">
    <property type="entry name" value="Methyl-accepting chemotaxis sensory transducer"/>
    <property type="match status" value="1"/>
</dbReference>
<keyword evidence="8" id="KW-1133">Transmembrane helix</keyword>
<keyword evidence="6" id="KW-0175">Coiled coil</keyword>
<dbReference type="GO" id="GO:0007165">
    <property type="term" value="P:signal transduction"/>
    <property type="evidence" value="ECO:0007669"/>
    <property type="project" value="UniProtKB-KW"/>
</dbReference>
<dbReference type="InterPro" id="IPR004089">
    <property type="entry name" value="MCPsignal_dom"/>
</dbReference>
<dbReference type="GO" id="GO:0006935">
    <property type="term" value="P:chemotaxis"/>
    <property type="evidence" value="ECO:0007669"/>
    <property type="project" value="InterPro"/>
</dbReference>
<dbReference type="Pfam" id="PF00015">
    <property type="entry name" value="MCPsignal"/>
    <property type="match status" value="1"/>
</dbReference>
<comment type="similarity">
    <text evidence="4">Belongs to the methyl-accepting chemotaxis (MCP) protein family.</text>
</comment>
<dbReference type="Gene3D" id="1.20.120.1530">
    <property type="match status" value="1"/>
</dbReference>
<gene>
    <name evidence="11" type="ORF">FE785_00980</name>
</gene>
<feature type="coiled-coil region" evidence="6">
    <location>
        <begin position="868"/>
        <end position="895"/>
    </location>
</feature>
<feature type="domain" description="Methyl-accepting transducer" evidence="9">
    <location>
        <begin position="650"/>
        <end position="879"/>
    </location>
</feature>
<dbReference type="CDD" id="cd11386">
    <property type="entry name" value="MCP_signal"/>
    <property type="match status" value="1"/>
</dbReference>
<evidence type="ECO:0000256" key="4">
    <source>
        <dbReference type="ARBA" id="ARBA00029447"/>
    </source>
</evidence>
<dbReference type="SUPFAM" id="SSF58104">
    <property type="entry name" value="Methyl-accepting chemotaxis protein (MCP) signaling domain"/>
    <property type="match status" value="1"/>
</dbReference>
<keyword evidence="3 5" id="KW-0807">Transducer</keyword>
<dbReference type="PRINTS" id="PR00260">
    <property type="entry name" value="CHEMTRNSDUCR"/>
</dbReference>
<keyword evidence="12" id="KW-1185">Reference proteome</keyword>
<evidence type="ECO:0000256" key="5">
    <source>
        <dbReference type="PROSITE-ProRule" id="PRU00284"/>
    </source>
</evidence>
<reference evidence="11 12" key="1">
    <citation type="submission" date="2019-05" db="EMBL/GenBank/DDBJ databases">
        <title>Thiomicrorhabdus sediminis sp. nov, a novel sulfur-oxidizing bacterium isolated from coastal sediment.</title>
        <authorList>
            <person name="Liu X."/>
        </authorList>
    </citation>
    <scope>NUCLEOTIDE SEQUENCE [LARGE SCALE GENOMIC DNA]</scope>
    <source>
        <strain evidence="11 12">G1</strain>
    </source>
</reference>
<protein>
    <submittedName>
        <fullName evidence="11">HAMP domain-containing protein</fullName>
    </submittedName>
</protein>
<dbReference type="PANTHER" id="PTHR43531:SF14">
    <property type="entry name" value="METHYL-ACCEPTING CHEMOTAXIS PROTEIN I-RELATED"/>
    <property type="match status" value="1"/>
</dbReference>